<feature type="transmembrane region" description="Helical" evidence="1">
    <location>
        <begin position="12"/>
        <end position="37"/>
    </location>
</feature>
<keyword evidence="1" id="KW-1133">Transmembrane helix</keyword>
<organism evidence="2 3">
    <name type="scientific">Chondrus crispus</name>
    <name type="common">Carrageen Irish moss</name>
    <name type="synonym">Polymorpha crispa</name>
    <dbReference type="NCBI Taxonomy" id="2769"/>
    <lineage>
        <taxon>Eukaryota</taxon>
        <taxon>Rhodophyta</taxon>
        <taxon>Florideophyceae</taxon>
        <taxon>Rhodymeniophycidae</taxon>
        <taxon>Gigartinales</taxon>
        <taxon>Gigartinaceae</taxon>
        <taxon>Chondrus</taxon>
    </lineage>
</organism>
<evidence type="ECO:0000313" key="3">
    <source>
        <dbReference type="Proteomes" id="UP000012073"/>
    </source>
</evidence>
<keyword evidence="1" id="KW-0472">Membrane</keyword>
<dbReference type="Gramene" id="CDF38469">
    <property type="protein sequence ID" value="CDF38469"/>
    <property type="gene ID" value="CHC_T00001046001"/>
</dbReference>
<keyword evidence="3" id="KW-1185">Reference proteome</keyword>
<keyword evidence="1" id="KW-0812">Transmembrane</keyword>
<accession>R7QK76</accession>
<gene>
    <name evidence="2" type="ORF">CHC_T00001046001</name>
</gene>
<name>R7QK76_CHOCR</name>
<feature type="transmembrane region" description="Helical" evidence="1">
    <location>
        <begin position="100"/>
        <end position="119"/>
    </location>
</feature>
<dbReference type="RefSeq" id="XP_005718362.1">
    <property type="nucleotide sequence ID" value="XM_005718305.1"/>
</dbReference>
<feature type="transmembrane region" description="Helical" evidence="1">
    <location>
        <begin position="57"/>
        <end position="80"/>
    </location>
</feature>
<dbReference type="Proteomes" id="UP000012073">
    <property type="component" value="Unassembled WGS sequence"/>
</dbReference>
<dbReference type="AlphaFoldDB" id="R7QK76"/>
<protein>
    <submittedName>
        <fullName evidence="2">Uncharacterized protein</fullName>
    </submittedName>
</protein>
<dbReference type="EMBL" id="HG001933">
    <property type="protein sequence ID" value="CDF38469.1"/>
    <property type="molecule type" value="Genomic_DNA"/>
</dbReference>
<dbReference type="GeneID" id="17326081"/>
<sequence>MAHPLQDSPSYASFFHGALAVVLLLLGGSTFALGIFIPQVEDFASPPHHLDGLWETAMGAMHLFSAPVMIFAGIFLDAGLDDPLPASLPFWVGKSSRLRLLNLLSAVSFACLAFSGYGAAHSDRFYLLFGVTMQAFPLAIGTYSYPIPYFLSHLSFENTYSDVRSSCLLAAQCI</sequence>
<evidence type="ECO:0000256" key="1">
    <source>
        <dbReference type="SAM" id="Phobius"/>
    </source>
</evidence>
<evidence type="ECO:0000313" key="2">
    <source>
        <dbReference type="EMBL" id="CDF38469.1"/>
    </source>
</evidence>
<feature type="transmembrane region" description="Helical" evidence="1">
    <location>
        <begin position="125"/>
        <end position="145"/>
    </location>
</feature>
<reference evidence="3" key="1">
    <citation type="journal article" date="2013" name="Proc. Natl. Acad. Sci. U.S.A.">
        <title>Genome structure and metabolic features in the red seaweed Chondrus crispus shed light on evolution of the Archaeplastida.</title>
        <authorList>
            <person name="Collen J."/>
            <person name="Porcel B."/>
            <person name="Carre W."/>
            <person name="Ball S.G."/>
            <person name="Chaparro C."/>
            <person name="Tonon T."/>
            <person name="Barbeyron T."/>
            <person name="Michel G."/>
            <person name="Noel B."/>
            <person name="Valentin K."/>
            <person name="Elias M."/>
            <person name="Artiguenave F."/>
            <person name="Arun A."/>
            <person name="Aury J.M."/>
            <person name="Barbosa-Neto J.F."/>
            <person name="Bothwell J.H."/>
            <person name="Bouget F.Y."/>
            <person name="Brillet L."/>
            <person name="Cabello-Hurtado F."/>
            <person name="Capella-Gutierrez S."/>
            <person name="Charrier B."/>
            <person name="Cladiere L."/>
            <person name="Cock J.M."/>
            <person name="Coelho S.M."/>
            <person name="Colleoni C."/>
            <person name="Czjzek M."/>
            <person name="Da Silva C."/>
            <person name="Delage L."/>
            <person name="Denoeud F."/>
            <person name="Deschamps P."/>
            <person name="Dittami S.M."/>
            <person name="Gabaldon T."/>
            <person name="Gachon C.M."/>
            <person name="Groisillier A."/>
            <person name="Herve C."/>
            <person name="Jabbari K."/>
            <person name="Katinka M."/>
            <person name="Kloareg B."/>
            <person name="Kowalczyk N."/>
            <person name="Labadie K."/>
            <person name="Leblanc C."/>
            <person name="Lopez P.J."/>
            <person name="McLachlan D.H."/>
            <person name="Meslet-Cladiere L."/>
            <person name="Moustafa A."/>
            <person name="Nehr Z."/>
            <person name="Nyvall Collen P."/>
            <person name="Panaud O."/>
            <person name="Partensky F."/>
            <person name="Poulain J."/>
            <person name="Rensing S.A."/>
            <person name="Rousvoal S."/>
            <person name="Samson G."/>
            <person name="Symeonidi A."/>
            <person name="Weissenbach J."/>
            <person name="Zambounis A."/>
            <person name="Wincker P."/>
            <person name="Boyen C."/>
        </authorList>
    </citation>
    <scope>NUCLEOTIDE SEQUENCE [LARGE SCALE GENOMIC DNA]</scope>
    <source>
        <strain evidence="3">cv. Stackhouse</strain>
    </source>
</reference>
<proteinExistence type="predicted"/>
<dbReference type="KEGG" id="ccp:CHC_T00001046001"/>